<protein>
    <submittedName>
        <fullName evidence="1">Uncharacterized protein</fullName>
    </submittedName>
</protein>
<evidence type="ECO:0000313" key="1">
    <source>
        <dbReference type="EMBL" id="GLS27837.1"/>
    </source>
</evidence>
<dbReference type="Proteomes" id="UP001156870">
    <property type="component" value="Unassembled WGS sequence"/>
</dbReference>
<gene>
    <name evidence="1" type="ORF">GCM10007877_35560</name>
</gene>
<dbReference type="EMBL" id="BSPD01000091">
    <property type="protein sequence ID" value="GLS27837.1"/>
    <property type="molecule type" value="Genomic_DNA"/>
</dbReference>
<evidence type="ECO:0000313" key="2">
    <source>
        <dbReference type="Proteomes" id="UP001156870"/>
    </source>
</evidence>
<proteinExistence type="predicted"/>
<sequence>MTDHDDLPTLEQDDDLAEPLRRVSYEAGMMLGLEATRDEQAYHRRRLNRHQYWLHGFGTVAGLHVRLEPESHENDTDTVNVHIHVTPGIALDGLGREVLVHETYCIDLQEWLDAQTEATLAEGFALADEQLWLKVTLRHRDCPIARQPVLSRKLNLSTDPVQPSRTADSVYLELIPELPPATETRFTPWGSHTPISDAEPTLTDDENTYLNNVEGTSTEMAERLRLHSRCLRGLDARGVATENVSDELEKGARVLLARLRINTNTLTDILVNPERIGVNNLVRPFVVTASQLAWLRDHSSD</sequence>
<accession>A0AA37TF02</accession>
<dbReference type="RefSeq" id="WP_232595206.1">
    <property type="nucleotide sequence ID" value="NZ_BSPD01000091.1"/>
</dbReference>
<organism evidence="1 2">
    <name type="scientific">Marinibactrum halimedae</name>
    <dbReference type="NCBI Taxonomy" id="1444977"/>
    <lineage>
        <taxon>Bacteria</taxon>
        <taxon>Pseudomonadati</taxon>
        <taxon>Pseudomonadota</taxon>
        <taxon>Gammaproteobacteria</taxon>
        <taxon>Cellvibrionales</taxon>
        <taxon>Cellvibrionaceae</taxon>
        <taxon>Marinibactrum</taxon>
    </lineage>
</organism>
<name>A0AA37TF02_9GAMM</name>
<reference evidence="1 2" key="1">
    <citation type="journal article" date="2014" name="Int. J. Syst. Evol. Microbiol.">
        <title>Complete genome sequence of Corynebacterium casei LMG S-19264T (=DSM 44701T), isolated from a smear-ripened cheese.</title>
        <authorList>
            <consortium name="US DOE Joint Genome Institute (JGI-PGF)"/>
            <person name="Walter F."/>
            <person name="Albersmeier A."/>
            <person name="Kalinowski J."/>
            <person name="Ruckert C."/>
        </authorList>
    </citation>
    <scope>NUCLEOTIDE SEQUENCE [LARGE SCALE GENOMIC DNA]</scope>
    <source>
        <strain evidence="1 2">NBRC 110095</strain>
    </source>
</reference>
<comment type="caution">
    <text evidence="1">The sequence shown here is derived from an EMBL/GenBank/DDBJ whole genome shotgun (WGS) entry which is preliminary data.</text>
</comment>
<dbReference type="AlphaFoldDB" id="A0AA37TF02"/>
<keyword evidence="2" id="KW-1185">Reference proteome</keyword>